<name>A0A7I8VM34_9ANNE</name>
<dbReference type="GO" id="GO:0017154">
    <property type="term" value="F:semaphorin receptor activity"/>
    <property type="evidence" value="ECO:0007669"/>
    <property type="project" value="InterPro"/>
</dbReference>
<dbReference type="GO" id="GO:0002116">
    <property type="term" value="C:semaphorin receptor complex"/>
    <property type="evidence" value="ECO:0007669"/>
    <property type="project" value="TreeGrafter"/>
</dbReference>
<feature type="domain" description="Sema" evidence="14">
    <location>
        <begin position="1"/>
        <end position="402"/>
    </location>
</feature>
<dbReference type="SMART" id="SM00630">
    <property type="entry name" value="Sema"/>
    <property type="match status" value="1"/>
</dbReference>
<dbReference type="PANTHER" id="PTHR22625">
    <property type="entry name" value="PLEXIN"/>
    <property type="match status" value="1"/>
</dbReference>
<evidence type="ECO:0000313" key="15">
    <source>
        <dbReference type="EMBL" id="CAD5116777.1"/>
    </source>
</evidence>
<dbReference type="InterPro" id="IPR001627">
    <property type="entry name" value="Semap_dom"/>
</dbReference>
<dbReference type="PROSITE" id="PS51004">
    <property type="entry name" value="SEMA"/>
    <property type="match status" value="1"/>
</dbReference>
<dbReference type="Gene3D" id="2.130.10.10">
    <property type="entry name" value="YVTN repeat-like/Quinoprotein amine dehydrogenase"/>
    <property type="match status" value="1"/>
</dbReference>
<comment type="caution">
    <text evidence="11">Lacks conserved residue(s) required for the propagation of feature annotation.</text>
</comment>
<dbReference type="GO" id="GO:0097374">
    <property type="term" value="P:sensory neuron axon guidance"/>
    <property type="evidence" value="ECO:0007669"/>
    <property type="project" value="TreeGrafter"/>
</dbReference>
<dbReference type="CDD" id="cd12205">
    <property type="entry name" value="RasGAP_plexin"/>
    <property type="match status" value="1"/>
</dbReference>
<evidence type="ECO:0000256" key="6">
    <source>
        <dbReference type="ARBA" id="ARBA00022737"/>
    </source>
</evidence>
<dbReference type="InterPro" id="IPR036352">
    <property type="entry name" value="Semap_dom_sf"/>
</dbReference>
<dbReference type="GO" id="GO:0008360">
    <property type="term" value="P:regulation of cell shape"/>
    <property type="evidence" value="ECO:0007669"/>
    <property type="project" value="TreeGrafter"/>
</dbReference>
<dbReference type="InterPro" id="IPR046800">
    <property type="entry name" value="Plexin_RBD"/>
</dbReference>
<evidence type="ECO:0000256" key="7">
    <source>
        <dbReference type="ARBA" id="ARBA00022989"/>
    </source>
</evidence>
<proteinExistence type="inferred from homology"/>
<dbReference type="Pfam" id="PF20170">
    <property type="entry name" value="Plexin_RBD"/>
    <property type="match status" value="1"/>
</dbReference>
<evidence type="ECO:0000256" key="8">
    <source>
        <dbReference type="ARBA" id="ARBA00023136"/>
    </source>
</evidence>
<evidence type="ECO:0000256" key="12">
    <source>
        <dbReference type="SAM" id="Phobius"/>
    </source>
</evidence>
<evidence type="ECO:0000256" key="13">
    <source>
        <dbReference type="SAM" id="SignalP"/>
    </source>
</evidence>
<sequence length="1800" mass="203716">MTFHIRLLLILLLYYPVSCFIIDRYDSDFQTVDFSNGIAFLGNDLVDTYNTLLVYVHDKYQSKEDFLISCISNTTLAGLCQHFSINDLKPFNSFRSTSIFNTKVGYGKPFGLVIGVDNFTKTGVLTSSTVEGMNEKDISNLASVFIAGREPEKLIPYDLSGGSVIYEKILKTASLYSLEKRFHNMTFFDGFAYSNFIFFFGLNNSNEDGFAASFCGQDKVFNSLKLWRVACNGTNGVEYRKLNAIHLEGNIVYGIFTDRRDSVICSTDISNLIFKENDQKCVGLTDSICKKKDWTKYCPSATDFSLDNGVYLTEKFSYFGQRAFLDGKIAVSFVLEKKPSFTAAFVGLEDGAVAKVEILNSAMSTPYSIRQLPESGKVLRRMYLNENYLIIPSEKGIYKAKLSNCENYKTCEECHLAKDPHCGWCLPSTACTTQSSCPVSSWTPYKQNICPETVIRPAKVSWNDLKDVELELNLPLPNKPSDVYECLYDNFQSVEAILRSDSKTIVCKDFPEVKEFPSTNFTRRLDIRHKNFNKIIVSNFIQIYNCSTLESCSACSNSSMEYGWNCRFCLDTPSCVSQSTISSCEEPTEYLKNQWRCPRITTSERVVYRIENVASDVKVPYQFAPKRNNVKYECIFREGDEVMRLSATKEDDGIVCKDLMYRLPKSIPSMNVKLEIVWDGRQYFIDSQIVQFYDCSALAKDCSQCFKRGEGPYNCSWHADSHSCRPWSENNPSVKDCPNPVIGSVQPPWVPYNSVASITIKGSNMGIEKSDIKSINVAGTICVVVDYDVAEKIICELQPNIPGPKSGNVTIQFKDSKFAVWKLFNFVRTIITKVDPLLMPLAGGTLITLQGRNIFSPNATSVYFGTDGRELDCSLTSQHFQADLLTCRTLPFKSVPTTLPKVFVKVHQAVTFLIVNFTVTGNPNVTGIGPLEIFPSGGRLIAVHGTNFLSIVKPILKIVGPNNYTSEEAILTNKTDSRLLFKSPLIPEYFTQSNRKRRSSSKLYPSVTLDSITTYENFFQNMDAQSFTICPDPVFRAFEDEKVSISRNNLDGDLVLKGENLQCASKAEEILVKIRNTQCKVTTVGKENIVCKLPDNLEKLLEREAYVTVSIGYLNYTLGRVDIEESSGTNMPLPLEALLSISAVVGFIVVVALIVGIIYRRKAWKAKQECKNMNIQLETLESSVRNTCRRAFTELQTDMTDLTSDVHPAISLPFVDYKQYTINVLFPSIIYDGENAVLKKEKIHHAKKPALDKFNQLLSCKQFLLILIKTLEAHKNFTVTEKAQLASLLMVVLQDKMEYATEIMKTLINDLIDKYVEKKSVKLLFRRTEGVVEKLITNWLSLCFYSYLKEKSGKALYTLFMAIKHQTEKGPVDAITGEALYSLSEDKLLRVRELEDNMPETLHVLVIETNQIANSNRKVVSKDFLPVRVLQCDSVTQAKMKMLDMIYKGQCYSARPNVHDCELEVIIADDNGRNTLTRKRLYDEDKTSKIEDGLKRLNTMAHYGISNNCSFELVVVRVPDNADEGTIRRIHGRLQLFSGASPGLSSHMLALDEENYKVFHLSAPNDDTLPTRGPRVISELFLTRLLTTKGTLHKFIHDLFRTILSVDQGFPPCLKYLFDMLDAAARRHNINDTDTIHTWKSNAYLLRFWVNVVKNPDFVFDINKSITVDSCLSVIAQTLMDACSTSEIKLGKDSPTNKLLFARDMADYKKMVEKFYYSVSEMASIDENQMALTMLDFSMANFAELNISQALYSLYKYASTYRVELLESLHHDSTAKKMRLAEKFQQVLDEIDNPNDLLMF</sequence>
<keyword evidence="5 13" id="KW-0732">Signal</keyword>
<evidence type="ECO:0000256" key="1">
    <source>
        <dbReference type="ARBA" id="ARBA00004251"/>
    </source>
</evidence>
<evidence type="ECO:0000256" key="9">
    <source>
        <dbReference type="ARBA" id="ARBA00023157"/>
    </source>
</evidence>
<keyword evidence="10" id="KW-0325">Glycoprotein</keyword>
<feature type="transmembrane region" description="Helical" evidence="12">
    <location>
        <begin position="1137"/>
        <end position="1159"/>
    </location>
</feature>
<accession>A0A7I8VM34</accession>
<dbReference type="SUPFAM" id="SSF101912">
    <property type="entry name" value="Sema domain"/>
    <property type="match status" value="1"/>
</dbReference>
<evidence type="ECO:0000256" key="10">
    <source>
        <dbReference type="ARBA" id="ARBA00023180"/>
    </source>
</evidence>
<dbReference type="OrthoDB" id="125363at2759"/>
<dbReference type="InterPro" id="IPR013783">
    <property type="entry name" value="Ig-like_fold"/>
</dbReference>
<reference evidence="15 16" key="1">
    <citation type="submission" date="2020-08" db="EMBL/GenBank/DDBJ databases">
        <authorList>
            <person name="Hejnol A."/>
        </authorList>
    </citation>
    <scope>NUCLEOTIDE SEQUENCE [LARGE SCALE GENOMIC DNA]</scope>
</reference>
<gene>
    <name evidence="15" type="ORF">DGYR_LOCUS5371</name>
</gene>
<keyword evidence="3" id="KW-1003">Cell membrane</keyword>
<keyword evidence="8 12" id="KW-0472">Membrane</keyword>
<keyword evidence="4 12" id="KW-0812">Transmembrane</keyword>
<evidence type="ECO:0000256" key="2">
    <source>
        <dbReference type="ARBA" id="ARBA00010297"/>
    </source>
</evidence>
<dbReference type="InterPro" id="IPR014756">
    <property type="entry name" value="Ig_E-set"/>
</dbReference>
<dbReference type="GO" id="GO:0030334">
    <property type="term" value="P:regulation of cell migration"/>
    <property type="evidence" value="ECO:0007669"/>
    <property type="project" value="TreeGrafter"/>
</dbReference>
<dbReference type="Gene3D" id="3.10.20.90">
    <property type="entry name" value="Phosphatidylinositol 3-kinase Catalytic Subunit, Chain A, domain 1"/>
    <property type="match status" value="1"/>
</dbReference>
<dbReference type="GO" id="GO:0050772">
    <property type="term" value="P:positive regulation of axonogenesis"/>
    <property type="evidence" value="ECO:0007669"/>
    <property type="project" value="TreeGrafter"/>
</dbReference>
<comment type="similarity">
    <text evidence="2">Belongs to the plexin family.</text>
</comment>
<dbReference type="Pfam" id="PF01437">
    <property type="entry name" value="PSI"/>
    <property type="match status" value="1"/>
</dbReference>
<dbReference type="SMART" id="SM00429">
    <property type="entry name" value="IPT"/>
    <property type="match status" value="3"/>
</dbReference>
<dbReference type="GO" id="GO:0005886">
    <property type="term" value="C:plasma membrane"/>
    <property type="evidence" value="ECO:0007669"/>
    <property type="project" value="UniProtKB-SubCell"/>
</dbReference>
<dbReference type="SMART" id="SM00423">
    <property type="entry name" value="PSI"/>
    <property type="match status" value="3"/>
</dbReference>
<evidence type="ECO:0000313" key="16">
    <source>
        <dbReference type="Proteomes" id="UP000549394"/>
    </source>
</evidence>
<evidence type="ECO:0000259" key="14">
    <source>
        <dbReference type="PROSITE" id="PS51004"/>
    </source>
</evidence>
<dbReference type="InterPro" id="IPR015943">
    <property type="entry name" value="WD40/YVTN_repeat-like_dom_sf"/>
</dbReference>
<dbReference type="InterPro" id="IPR031148">
    <property type="entry name" value="Plexin"/>
</dbReference>
<feature type="signal peptide" evidence="13">
    <location>
        <begin position="1"/>
        <end position="19"/>
    </location>
</feature>
<dbReference type="GO" id="GO:0007162">
    <property type="term" value="P:negative regulation of cell adhesion"/>
    <property type="evidence" value="ECO:0007669"/>
    <property type="project" value="TreeGrafter"/>
</dbReference>
<keyword evidence="9" id="KW-1015">Disulfide bond</keyword>
<dbReference type="GO" id="GO:0008045">
    <property type="term" value="P:motor neuron axon guidance"/>
    <property type="evidence" value="ECO:0007669"/>
    <property type="project" value="TreeGrafter"/>
</dbReference>
<protein>
    <submittedName>
        <fullName evidence="15">DgyrCDS5626</fullName>
    </submittedName>
</protein>
<evidence type="ECO:0000256" key="5">
    <source>
        <dbReference type="ARBA" id="ARBA00022729"/>
    </source>
</evidence>
<dbReference type="EMBL" id="CAJFCJ010000006">
    <property type="protein sequence ID" value="CAD5116777.1"/>
    <property type="molecule type" value="Genomic_DNA"/>
</dbReference>
<feature type="chain" id="PRO_5029724437" evidence="13">
    <location>
        <begin position="20"/>
        <end position="1800"/>
    </location>
</feature>
<dbReference type="Proteomes" id="UP000549394">
    <property type="component" value="Unassembled WGS sequence"/>
</dbReference>
<dbReference type="InterPro" id="IPR002165">
    <property type="entry name" value="Plexin_repeat"/>
</dbReference>
<dbReference type="SUPFAM" id="SSF103575">
    <property type="entry name" value="Plexin repeat"/>
    <property type="match status" value="1"/>
</dbReference>
<dbReference type="Gene3D" id="2.60.40.10">
    <property type="entry name" value="Immunoglobulins"/>
    <property type="match status" value="4"/>
</dbReference>
<comment type="subcellular location">
    <subcellularLocation>
        <location evidence="1">Cell membrane</location>
        <topology evidence="1">Single-pass type I membrane protein</topology>
    </subcellularLocation>
</comment>
<comment type="caution">
    <text evidence="15">The sequence shown here is derived from an EMBL/GenBank/DDBJ whole genome shotgun (WGS) entry which is preliminary data.</text>
</comment>
<dbReference type="InterPro" id="IPR002909">
    <property type="entry name" value="IPT_dom"/>
</dbReference>
<dbReference type="Pfam" id="PF18020">
    <property type="entry name" value="TIG_2"/>
    <property type="match status" value="1"/>
</dbReference>
<dbReference type="Pfam" id="PF08337">
    <property type="entry name" value="Plexin_cytopl"/>
    <property type="match status" value="1"/>
</dbReference>
<dbReference type="SUPFAM" id="SSF81296">
    <property type="entry name" value="E set domains"/>
    <property type="match status" value="1"/>
</dbReference>
<dbReference type="InterPro" id="IPR008936">
    <property type="entry name" value="Rho_GTPase_activation_prot"/>
</dbReference>
<dbReference type="PANTHER" id="PTHR22625:SF44">
    <property type="entry name" value="PLEXIN-B"/>
    <property type="match status" value="1"/>
</dbReference>
<keyword evidence="16" id="KW-1185">Reference proteome</keyword>
<dbReference type="Pfam" id="PF01833">
    <property type="entry name" value="TIG"/>
    <property type="match status" value="2"/>
</dbReference>
<dbReference type="Gene3D" id="1.10.506.10">
    <property type="entry name" value="GTPase Activation - p120gap, domain 1"/>
    <property type="match status" value="2"/>
</dbReference>
<organism evidence="15 16">
    <name type="scientific">Dimorphilus gyrociliatus</name>
    <dbReference type="NCBI Taxonomy" id="2664684"/>
    <lineage>
        <taxon>Eukaryota</taxon>
        <taxon>Metazoa</taxon>
        <taxon>Spiralia</taxon>
        <taxon>Lophotrochozoa</taxon>
        <taxon>Annelida</taxon>
        <taxon>Polychaeta</taxon>
        <taxon>Polychaeta incertae sedis</taxon>
        <taxon>Dinophilidae</taxon>
        <taxon>Dimorphilus</taxon>
    </lineage>
</organism>
<keyword evidence="7 12" id="KW-1133">Transmembrane helix</keyword>
<evidence type="ECO:0000256" key="4">
    <source>
        <dbReference type="ARBA" id="ARBA00022692"/>
    </source>
</evidence>
<evidence type="ECO:0000256" key="11">
    <source>
        <dbReference type="PROSITE-ProRule" id="PRU00352"/>
    </source>
</evidence>
<dbReference type="CDD" id="cd00102">
    <property type="entry name" value="IPT"/>
    <property type="match status" value="1"/>
</dbReference>
<dbReference type="SUPFAM" id="SSF48350">
    <property type="entry name" value="GTPase activation domain, GAP"/>
    <property type="match status" value="1"/>
</dbReference>
<keyword evidence="6" id="KW-0677">Repeat</keyword>
<dbReference type="InterPro" id="IPR013548">
    <property type="entry name" value="Plexin_cytoplasmic_RasGAP_dom"/>
</dbReference>
<dbReference type="InterPro" id="IPR016201">
    <property type="entry name" value="PSI"/>
</dbReference>
<evidence type="ECO:0000256" key="3">
    <source>
        <dbReference type="ARBA" id="ARBA00022475"/>
    </source>
</evidence>
<dbReference type="InterPro" id="IPR041362">
    <property type="entry name" value="TIG2_plexin"/>
</dbReference>